<comment type="caution">
    <text evidence="2">The sequence shown here is derived from an EMBL/GenBank/DDBJ whole genome shotgun (WGS) entry which is preliminary data.</text>
</comment>
<dbReference type="Proteomes" id="UP001642540">
    <property type="component" value="Unassembled WGS sequence"/>
</dbReference>
<keyword evidence="1" id="KW-0472">Membrane</keyword>
<keyword evidence="1" id="KW-0812">Transmembrane</keyword>
<keyword evidence="1" id="KW-1133">Transmembrane helix</keyword>
<gene>
    <name evidence="2" type="ORF">ODALV1_LOCUS19270</name>
</gene>
<protein>
    <submittedName>
        <fullName evidence="2">Uncharacterized protein</fullName>
    </submittedName>
</protein>
<evidence type="ECO:0000256" key="1">
    <source>
        <dbReference type="SAM" id="Phobius"/>
    </source>
</evidence>
<reference evidence="2 3" key="1">
    <citation type="submission" date="2024-08" db="EMBL/GenBank/DDBJ databases">
        <authorList>
            <person name="Cucini C."/>
            <person name="Frati F."/>
        </authorList>
    </citation>
    <scope>NUCLEOTIDE SEQUENCE [LARGE SCALE GENOMIC DNA]</scope>
</reference>
<evidence type="ECO:0000313" key="3">
    <source>
        <dbReference type="Proteomes" id="UP001642540"/>
    </source>
</evidence>
<keyword evidence="3" id="KW-1185">Reference proteome</keyword>
<name>A0ABP1R6E9_9HEXA</name>
<evidence type="ECO:0000313" key="2">
    <source>
        <dbReference type="EMBL" id="CAL8121206.1"/>
    </source>
</evidence>
<feature type="transmembrane region" description="Helical" evidence="1">
    <location>
        <begin position="15"/>
        <end position="38"/>
    </location>
</feature>
<sequence>MSFLYWMVFKTASRIPWFIYIFTPVCAICNTVIFAIVFNEIVTVYETSNAIEKEWRMLARENFWGKMSGTWMKDRVWLQRKIVSLRPIFFSLSGFVKPKRSTRVKHFQAIVEDLTEALLLVPIEIVMVYENSNDIGKRWKVLARENFWGQTYGPWMKERAWLRRKILALKPIFFTLSGLVQPKRSTRMRHFQAIIVDLTNALLLVPM</sequence>
<dbReference type="EMBL" id="CAXLJM020000065">
    <property type="protein sequence ID" value="CAL8121206.1"/>
    <property type="molecule type" value="Genomic_DNA"/>
</dbReference>
<proteinExistence type="predicted"/>
<organism evidence="2 3">
    <name type="scientific">Orchesella dallaii</name>
    <dbReference type="NCBI Taxonomy" id="48710"/>
    <lineage>
        <taxon>Eukaryota</taxon>
        <taxon>Metazoa</taxon>
        <taxon>Ecdysozoa</taxon>
        <taxon>Arthropoda</taxon>
        <taxon>Hexapoda</taxon>
        <taxon>Collembola</taxon>
        <taxon>Entomobryomorpha</taxon>
        <taxon>Entomobryoidea</taxon>
        <taxon>Orchesellidae</taxon>
        <taxon>Orchesellinae</taxon>
        <taxon>Orchesella</taxon>
    </lineage>
</organism>
<accession>A0ABP1R6E9</accession>